<evidence type="ECO:0000256" key="1">
    <source>
        <dbReference type="SAM" id="MobiDB-lite"/>
    </source>
</evidence>
<accession>A0ABN9FY10</accession>
<feature type="region of interest" description="Disordered" evidence="1">
    <location>
        <begin position="25"/>
        <end position="48"/>
    </location>
</feature>
<reference evidence="2" key="1">
    <citation type="submission" date="2023-05" db="EMBL/GenBank/DDBJ databases">
        <authorList>
            <person name="Stuckert A."/>
        </authorList>
    </citation>
    <scope>NUCLEOTIDE SEQUENCE</scope>
</reference>
<protein>
    <submittedName>
        <fullName evidence="2">Uncharacterized protein</fullName>
    </submittedName>
</protein>
<evidence type="ECO:0000313" key="3">
    <source>
        <dbReference type="Proteomes" id="UP001162483"/>
    </source>
</evidence>
<proteinExistence type="predicted"/>
<comment type="caution">
    <text evidence="2">The sequence shown here is derived from an EMBL/GenBank/DDBJ whole genome shotgun (WGS) entry which is preliminary data.</text>
</comment>
<dbReference type="EMBL" id="CATNWA010017609">
    <property type="protein sequence ID" value="CAI9601809.1"/>
    <property type="molecule type" value="Genomic_DNA"/>
</dbReference>
<evidence type="ECO:0000313" key="2">
    <source>
        <dbReference type="EMBL" id="CAI9601809.1"/>
    </source>
</evidence>
<organism evidence="2 3">
    <name type="scientific">Staurois parvus</name>
    <dbReference type="NCBI Taxonomy" id="386267"/>
    <lineage>
        <taxon>Eukaryota</taxon>
        <taxon>Metazoa</taxon>
        <taxon>Chordata</taxon>
        <taxon>Craniata</taxon>
        <taxon>Vertebrata</taxon>
        <taxon>Euteleostomi</taxon>
        <taxon>Amphibia</taxon>
        <taxon>Batrachia</taxon>
        <taxon>Anura</taxon>
        <taxon>Neobatrachia</taxon>
        <taxon>Ranoidea</taxon>
        <taxon>Ranidae</taxon>
        <taxon>Staurois</taxon>
    </lineage>
</organism>
<sequence>MSNQRYTSEEAYRILSMSGECEVEDSLTESASEYKPVDSSGTLTVSSDDGEEVPAEITCTQPHFQVAEVVQTHDDSHMQQSASTSSALPFGELASTSGLVCPGLIHTSTAVSLGDVASPISAVQACTVVSTSSVPRPPRIRTQARRAPSILSDVLANPDWQPTNSAAPILPPYTAQPGIQVETPSLNTPIDFFGAVFHR</sequence>
<name>A0ABN9FY10_9NEOB</name>
<gene>
    <name evidence="2" type="ORF">SPARVUS_LOCUS13035103</name>
</gene>
<dbReference type="Proteomes" id="UP001162483">
    <property type="component" value="Unassembled WGS sequence"/>
</dbReference>
<keyword evidence="3" id="KW-1185">Reference proteome</keyword>